<evidence type="ECO:0000313" key="2">
    <source>
        <dbReference type="EMBL" id="GBO01289.1"/>
    </source>
</evidence>
<evidence type="ECO:0000313" key="3">
    <source>
        <dbReference type="Proteomes" id="UP000499080"/>
    </source>
</evidence>
<reference evidence="2 3" key="1">
    <citation type="journal article" date="2019" name="Sci. Rep.">
        <title>Orb-weaving spider Araneus ventricosus genome elucidates the spidroin gene catalogue.</title>
        <authorList>
            <person name="Kono N."/>
            <person name="Nakamura H."/>
            <person name="Ohtoshi R."/>
            <person name="Moran D.A.P."/>
            <person name="Shinohara A."/>
            <person name="Yoshida Y."/>
            <person name="Fujiwara M."/>
            <person name="Mori M."/>
            <person name="Tomita M."/>
            <person name="Arakawa K."/>
        </authorList>
    </citation>
    <scope>NUCLEOTIDE SEQUENCE [LARGE SCALE GENOMIC DNA]</scope>
</reference>
<accession>A0A4Y2TL05</accession>
<dbReference type="Proteomes" id="UP000499080">
    <property type="component" value="Unassembled WGS sequence"/>
</dbReference>
<dbReference type="EMBL" id="BGPR01029499">
    <property type="protein sequence ID" value="GBO01289.1"/>
    <property type="molecule type" value="Genomic_DNA"/>
</dbReference>
<protein>
    <submittedName>
        <fullName evidence="2">Uncharacterized protein</fullName>
    </submittedName>
</protein>
<gene>
    <name evidence="2" type="ORF">AVEN_70058_1</name>
</gene>
<evidence type="ECO:0000256" key="1">
    <source>
        <dbReference type="SAM" id="MobiDB-lite"/>
    </source>
</evidence>
<dbReference type="OrthoDB" id="6419602at2759"/>
<comment type="caution">
    <text evidence="2">The sequence shown here is derived from an EMBL/GenBank/DDBJ whole genome shotgun (WGS) entry which is preliminary data.</text>
</comment>
<dbReference type="AlphaFoldDB" id="A0A4Y2TL05"/>
<sequence>MEHVLQTLRPLEDELGVEQIIKALNLNQGGCTANQCRETIYDLINKSEDDVTGKIFSIICGMVEKLRPDMKKFVFHLAWAPEKLDAENVSDSSLVGELGHHSSDPLQQPAASQLRPALGYDVDRLDARVDGNRTK</sequence>
<organism evidence="2 3">
    <name type="scientific">Araneus ventricosus</name>
    <name type="common">Orbweaver spider</name>
    <name type="synonym">Epeira ventricosa</name>
    <dbReference type="NCBI Taxonomy" id="182803"/>
    <lineage>
        <taxon>Eukaryota</taxon>
        <taxon>Metazoa</taxon>
        <taxon>Ecdysozoa</taxon>
        <taxon>Arthropoda</taxon>
        <taxon>Chelicerata</taxon>
        <taxon>Arachnida</taxon>
        <taxon>Araneae</taxon>
        <taxon>Araneomorphae</taxon>
        <taxon>Entelegynae</taxon>
        <taxon>Araneoidea</taxon>
        <taxon>Araneidae</taxon>
        <taxon>Araneus</taxon>
    </lineage>
</organism>
<feature type="region of interest" description="Disordered" evidence="1">
    <location>
        <begin position="90"/>
        <end position="113"/>
    </location>
</feature>
<keyword evidence="3" id="KW-1185">Reference proteome</keyword>
<name>A0A4Y2TL05_ARAVE</name>
<proteinExistence type="predicted"/>